<dbReference type="GO" id="GO:0017148">
    <property type="term" value="P:negative regulation of translation"/>
    <property type="evidence" value="ECO:0007669"/>
    <property type="project" value="UniProtKB-UniRule"/>
</dbReference>
<comment type="caution">
    <text evidence="3">The sequence shown here is derived from an EMBL/GenBank/DDBJ whole genome shotgun (WGS) entry which is preliminary data.</text>
</comment>
<dbReference type="AlphaFoldDB" id="A0A2N6T7R3"/>
<dbReference type="Gene3D" id="3.30.460.10">
    <property type="entry name" value="Beta Polymerase, domain 2"/>
    <property type="match status" value="1"/>
</dbReference>
<evidence type="ECO:0000256" key="1">
    <source>
        <dbReference type="ARBA" id="ARBA00010574"/>
    </source>
</evidence>
<dbReference type="GO" id="GO:0005737">
    <property type="term" value="C:cytoplasm"/>
    <property type="evidence" value="ECO:0007669"/>
    <property type="project" value="UniProtKB-SubCell"/>
</dbReference>
<keyword evidence="2" id="KW-0810">Translation regulation</keyword>
<dbReference type="SUPFAM" id="SSF81301">
    <property type="entry name" value="Nucleotidyltransferase"/>
    <property type="match status" value="1"/>
</dbReference>
<keyword evidence="4" id="KW-1185">Reference proteome</keyword>
<dbReference type="GO" id="GO:0043023">
    <property type="term" value="F:ribosomal large subunit binding"/>
    <property type="evidence" value="ECO:0007669"/>
    <property type="project" value="TreeGrafter"/>
</dbReference>
<name>A0A2N6T7R3_9CORY</name>
<organism evidence="3 4">
    <name type="scientific">Corynebacterium tuscaniense</name>
    <dbReference type="NCBI Taxonomy" id="302449"/>
    <lineage>
        <taxon>Bacteria</taxon>
        <taxon>Bacillati</taxon>
        <taxon>Actinomycetota</taxon>
        <taxon>Actinomycetes</taxon>
        <taxon>Mycobacteriales</taxon>
        <taxon>Corynebacteriaceae</taxon>
        <taxon>Corynebacterium</taxon>
    </lineage>
</organism>
<dbReference type="PANTHER" id="PTHR21043:SF0">
    <property type="entry name" value="MITOCHONDRIAL ASSEMBLY OF RIBOSOMAL LARGE SUBUNIT PROTEIN 1"/>
    <property type="match status" value="1"/>
</dbReference>
<proteinExistence type="inferred from homology"/>
<sequence length="205" mass="22810">MELSSTSLKTRCTANKWHIPCVSWEYRTVESLRPYELKSIEEKDCASLTASDTARDLAVIAAKAADEKLGANIAVIDVSDVLAITDIFVVVSADNERQVASIVEEVEDQLTKAGAEPKRREGNREFRWVLLDYGLFVVHIQREAEREFYGLDRLYADCPRIEVEGVEPYVLPGDFSTSADGANVRTLDNIEDLPLAGESPSNNDE</sequence>
<dbReference type="Pfam" id="PF02410">
    <property type="entry name" value="RsfS"/>
    <property type="match status" value="1"/>
</dbReference>
<evidence type="ECO:0000256" key="2">
    <source>
        <dbReference type="HAMAP-Rule" id="MF_01477"/>
    </source>
</evidence>
<comment type="subcellular location">
    <subcellularLocation>
        <location evidence="2">Cytoplasm</location>
    </subcellularLocation>
</comment>
<reference evidence="3 4" key="1">
    <citation type="submission" date="2017-09" db="EMBL/GenBank/DDBJ databases">
        <title>Bacterial strain isolated from the female urinary microbiota.</title>
        <authorList>
            <person name="Thomas-White K."/>
            <person name="Kumar N."/>
            <person name="Forster S."/>
            <person name="Putonti C."/>
            <person name="Lawley T."/>
            <person name="Wolfe A.J."/>
        </authorList>
    </citation>
    <scope>NUCLEOTIDE SEQUENCE [LARGE SCALE GENOMIC DNA]</scope>
    <source>
        <strain evidence="3 4">UMB0792</strain>
    </source>
</reference>
<protein>
    <recommendedName>
        <fullName evidence="2">Ribosomal silencing factor RsfS</fullName>
    </recommendedName>
</protein>
<comment type="similarity">
    <text evidence="1 2">Belongs to the Iojap/RsfS family.</text>
</comment>
<gene>
    <name evidence="2 3" type="primary">rsfS</name>
    <name evidence="3" type="ORF">CJ203_00105</name>
</gene>
<evidence type="ECO:0000313" key="4">
    <source>
        <dbReference type="Proteomes" id="UP000235836"/>
    </source>
</evidence>
<dbReference type="InterPro" id="IPR004394">
    <property type="entry name" value="Iojap/RsfS/C7orf30"/>
</dbReference>
<dbReference type="HAMAP" id="MF_01477">
    <property type="entry name" value="Iojap_RsfS"/>
    <property type="match status" value="1"/>
</dbReference>
<evidence type="ECO:0000313" key="3">
    <source>
        <dbReference type="EMBL" id="PMC65329.1"/>
    </source>
</evidence>
<keyword evidence="2" id="KW-0963">Cytoplasm</keyword>
<accession>A0A2N6T7R3</accession>
<dbReference type="PANTHER" id="PTHR21043">
    <property type="entry name" value="IOJAP SUPERFAMILY ORTHOLOG"/>
    <property type="match status" value="1"/>
</dbReference>
<dbReference type="Proteomes" id="UP000235836">
    <property type="component" value="Unassembled WGS sequence"/>
</dbReference>
<dbReference type="EMBL" id="PNHG01000001">
    <property type="protein sequence ID" value="PMC65329.1"/>
    <property type="molecule type" value="Genomic_DNA"/>
</dbReference>
<keyword evidence="2" id="KW-0678">Repressor</keyword>
<dbReference type="InterPro" id="IPR043519">
    <property type="entry name" value="NT_sf"/>
</dbReference>
<comment type="function">
    <text evidence="2">Functions as a ribosomal silencing factor. Interacts with ribosomal protein uL14 (rplN), blocking formation of intersubunit bridge B8. Prevents association of the 30S and 50S ribosomal subunits and the formation of functional ribosomes, thus repressing translation.</text>
</comment>
<dbReference type="GO" id="GO:0042256">
    <property type="term" value="P:cytosolic ribosome assembly"/>
    <property type="evidence" value="ECO:0007669"/>
    <property type="project" value="UniProtKB-UniRule"/>
</dbReference>
<dbReference type="GO" id="GO:0090071">
    <property type="term" value="P:negative regulation of ribosome biogenesis"/>
    <property type="evidence" value="ECO:0007669"/>
    <property type="project" value="UniProtKB-UniRule"/>
</dbReference>
<dbReference type="NCBIfam" id="TIGR00090">
    <property type="entry name" value="rsfS_iojap_ybeB"/>
    <property type="match status" value="1"/>
</dbReference>
<comment type="subunit">
    <text evidence="2">Interacts with ribosomal protein uL14 (rplN).</text>
</comment>